<evidence type="ECO:0000256" key="5">
    <source>
        <dbReference type="ARBA" id="ARBA00022573"/>
    </source>
</evidence>
<evidence type="ECO:0000259" key="10">
    <source>
        <dbReference type="Pfam" id="PF00155"/>
    </source>
</evidence>
<keyword evidence="12" id="KW-1185">Reference proteome</keyword>
<evidence type="ECO:0000256" key="2">
    <source>
        <dbReference type="ARBA" id="ARBA00003444"/>
    </source>
</evidence>
<dbReference type="Gene3D" id="3.40.640.10">
    <property type="entry name" value="Type I PLP-dependent aspartate aminotransferase-like (Major domain)"/>
    <property type="match status" value="1"/>
</dbReference>
<dbReference type="EMBL" id="CP035281">
    <property type="protein sequence ID" value="QAT42909.1"/>
    <property type="molecule type" value="Genomic_DNA"/>
</dbReference>
<evidence type="ECO:0000256" key="1">
    <source>
        <dbReference type="ARBA" id="ARBA00001933"/>
    </source>
</evidence>
<reference evidence="11 12" key="1">
    <citation type="submission" date="2019-01" db="EMBL/GenBank/DDBJ databases">
        <title>Draft genomes of a novel of Aminipila strains.</title>
        <authorList>
            <person name="Ma S."/>
        </authorList>
    </citation>
    <scope>NUCLEOTIDE SEQUENCE [LARGE SCALE GENOMIC DNA]</scope>
    <source>
        <strain evidence="12">JN-39</strain>
    </source>
</reference>
<dbReference type="Pfam" id="PF00155">
    <property type="entry name" value="Aminotran_1_2"/>
    <property type="match status" value="1"/>
</dbReference>
<comment type="pathway">
    <text evidence="3">Cofactor biosynthesis; adenosylcobalamin biosynthesis.</text>
</comment>
<dbReference type="InterPro" id="IPR004839">
    <property type="entry name" value="Aminotransferase_I/II_large"/>
</dbReference>
<dbReference type="EC" id="4.1.1.81" evidence="4"/>
<dbReference type="RefSeq" id="WP_128745558.1">
    <property type="nucleotide sequence ID" value="NZ_CP035281.1"/>
</dbReference>
<evidence type="ECO:0000256" key="9">
    <source>
        <dbReference type="ARBA" id="ARBA00048531"/>
    </source>
</evidence>
<name>A0A410PVD6_9FIRM</name>
<evidence type="ECO:0000256" key="6">
    <source>
        <dbReference type="ARBA" id="ARBA00022898"/>
    </source>
</evidence>
<dbReference type="SUPFAM" id="SSF53383">
    <property type="entry name" value="PLP-dependent transferases"/>
    <property type="match status" value="1"/>
</dbReference>
<dbReference type="KEGG" id="amij:EQM06_06485"/>
<dbReference type="Gene3D" id="3.90.1150.10">
    <property type="entry name" value="Aspartate Aminotransferase, domain 1"/>
    <property type="match status" value="1"/>
</dbReference>
<dbReference type="InterPro" id="IPR005860">
    <property type="entry name" value="CobD"/>
</dbReference>
<dbReference type="GO" id="GO:0009236">
    <property type="term" value="P:cobalamin biosynthetic process"/>
    <property type="evidence" value="ECO:0007669"/>
    <property type="project" value="UniProtKB-UniPathway"/>
</dbReference>
<dbReference type="PANTHER" id="PTHR42885">
    <property type="entry name" value="HISTIDINOL-PHOSPHATE AMINOTRANSFERASE-RELATED"/>
    <property type="match status" value="1"/>
</dbReference>
<evidence type="ECO:0000256" key="7">
    <source>
        <dbReference type="ARBA" id="ARBA00023239"/>
    </source>
</evidence>
<organism evidence="11 12">
    <name type="scientific">Aminipila luticellarii</name>
    <dbReference type="NCBI Taxonomy" id="2507160"/>
    <lineage>
        <taxon>Bacteria</taxon>
        <taxon>Bacillati</taxon>
        <taxon>Bacillota</taxon>
        <taxon>Clostridia</taxon>
        <taxon>Peptostreptococcales</taxon>
        <taxon>Anaerovoracaceae</taxon>
        <taxon>Aminipila</taxon>
    </lineage>
</organism>
<dbReference type="GO" id="GO:0048472">
    <property type="term" value="F:threonine-phosphate decarboxylase activity"/>
    <property type="evidence" value="ECO:0007669"/>
    <property type="project" value="UniProtKB-EC"/>
</dbReference>
<dbReference type="InterPro" id="IPR015421">
    <property type="entry name" value="PyrdxlP-dep_Trfase_major"/>
</dbReference>
<dbReference type="InterPro" id="IPR015422">
    <property type="entry name" value="PyrdxlP-dep_Trfase_small"/>
</dbReference>
<dbReference type="InterPro" id="IPR015424">
    <property type="entry name" value="PyrdxlP-dep_Trfase"/>
</dbReference>
<comment type="catalytic activity">
    <reaction evidence="9">
        <text>O-phospho-L-threonine + H(+) = (R)-1-aminopropan-2-yl phosphate + CO2</text>
        <dbReference type="Rhea" id="RHEA:11492"/>
        <dbReference type="ChEBI" id="CHEBI:15378"/>
        <dbReference type="ChEBI" id="CHEBI:16526"/>
        <dbReference type="ChEBI" id="CHEBI:58563"/>
        <dbReference type="ChEBI" id="CHEBI:58675"/>
        <dbReference type="EC" id="4.1.1.81"/>
    </reaction>
</comment>
<dbReference type="PANTHER" id="PTHR42885:SF1">
    <property type="entry name" value="THREONINE-PHOSPHATE DECARBOXYLASE"/>
    <property type="match status" value="1"/>
</dbReference>
<evidence type="ECO:0000256" key="8">
    <source>
        <dbReference type="ARBA" id="ARBA00029996"/>
    </source>
</evidence>
<feature type="domain" description="Aminotransferase class I/classII large" evidence="10">
    <location>
        <begin position="20"/>
        <end position="352"/>
    </location>
</feature>
<keyword evidence="7 11" id="KW-0456">Lyase</keyword>
<proteinExistence type="predicted"/>
<dbReference type="UniPathway" id="UPA00148"/>
<evidence type="ECO:0000256" key="3">
    <source>
        <dbReference type="ARBA" id="ARBA00004953"/>
    </source>
</evidence>
<dbReference type="Proteomes" id="UP000287601">
    <property type="component" value="Chromosome"/>
</dbReference>
<comment type="function">
    <text evidence="2">Decarboxylates L-threonine-O-3-phosphate to yield (R)-1-amino-2-propanol O-2-phosphate, the precursor for the linkage between the nucleotide loop and the corrin ring in cobalamin.</text>
</comment>
<accession>A0A410PVD6</accession>
<dbReference type="AlphaFoldDB" id="A0A410PVD6"/>
<comment type="cofactor">
    <cofactor evidence="1">
        <name>pyridoxal 5'-phosphate</name>
        <dbReference type="ChEBI" id="CHEBI:597326"/>
    </cofactor>
</comment>
<protein>
    <recommendedName>
        <fullName evidence="4">threonine-phosphate decarboxylase</fullName>
        <ecNumber evidence="4">4.1.1.81</ecNumber>
    </recommendedName>
    <alternativeName>
        <fullName evidence="8">L-threonine-O-3-phosphate decarboxylase</fullName>
    </alternativeName>
</protein>
<sequence length="356" mass="40297">MVNLVHGGDIYSVKEKGMEDILDFSANINPKGLPEKVKKAIIDGLDSCVHYPDPLCRRLIAAISEFEGVDKECILCGNGAADIVFRLALALKPKKALVLAPTFAEYETALNTVDCHTKHYELSAEQDFALNEDYLNALDSSYDVVFLCNPNNPTGQLMTKELLEKILLKCTEHHIMMVLDECFIEFVEAYEKYTMKSHVESCENLFILKAFTKSYAMPGLRLGYGLSGNKELLKKITDMGQPWSVSVPAQLAGVQALKETEYLEESMREIREEKTYLVSELDKLGIKFYNPSANYIFLKIENNGRYDPSDFKEKLLEKGIIIRDCSNYVGLEKGYYRIAVKSHRANERLINVLKSI</sequence>
<dbReference type="NCBIfam" id="TIGR01140">
    <property type="entry name" value="L_thr_O3P_dcar"/>
    <property type="match status" value="1"/>
</dbReference>
<dbReference type="OrthoDB" id="9813612at2"/>
<keyword evidence="6" id="KW-0663">Pyridoxal phosphate</keyword>
<evidence type="ECO:0000256" key="4">
    <source>
        <dbReference type="ARBA" id="ARBA00012285"/>
    </source>
</evidence>
<evidence type="ECO:0000313" key="11">
    <source>
        <dbReference type="EMBL" id="QAT42909.1"/>
    </source>
</evidence>
<keyword evidence="5" id="KW-0169">Cobalamin biosynthesis</keyword>
<dbReference type="CDD" id="cd00609">
    <property type="entry name" value="AAT_like"/>
    <property type="match status" value="1"/>
</dbReference>
<evidence type="ECO:0000313" key="12">
    <source>
        <dbReference type="Proteomes" id="UP000287601"/>
    </source>
</evidence>
<gene>
    <name evidence="11" type="ORF">EQM06_06485</name>
</gene>
<dbReference type="GO" id="GO:0030170">
    <property type="term" value="F:pyridoxal phosphate binding"/>
    <property type="evidence" value="ECO:0007669"/>
    <property type="project" value="InterPro"/>
</dbReference>